<dbReference type="SMART" id="SM00876">
    <property type="entry name" value="BATS"/>
    <property type="match status" value="1"/>
</dbReference>
<comment type="caution">
    <text evidence="4">The sequence shown here is derived from an EMBL/GenBank/DDBJ whole genome shotgun (WGS) entry which is preliminary data.</text>
</comment>
<keyword evidence="4" id="KW-0456">Lyase</keyword>
<keyword evidence="2" id="KW-0004">4Fe-4S</keyword>
<reference evidence="4" key="1">
    <citation type="submission" date="2019-08" db="EMBL/GenBank/DDBJ databases">
        <authorList>
            <person name="Kucharzyk K."/>
            <person name="Murdoch R.W."/>
            <person name="Higgins S."/>
            <person name="Loffler F."/>
        </authorList>
    </citation>
    <scope>NUCLEOTIDE SEQUENCE</scope>
</reference>
<dbReference type="InterPro" id="IPR013785">
    <property type="entry name" value="Aldolase_TIM"/>
</dbReference>
<dbReference type="InterPro" id="IPR034428">
    <property type="entry name" value="ThiH/NoCL/HydG-like"/>
</dbReference>
<name>A0A645GD64_9ZZZZ</name>
<dbReference type="InterPro" id="IPR010722">
    <property type="entry name" value="BATS_dom"/>
</dbReference>
<gene>
    <name evidence="4" type="primary">thiH_10</name>
    <name evidence="4" type="ORF">SDC9_172252</name>
</gene>
<proteinExistence type="predicted"/>
<dbReference type="Pfam" id="PF06968">
    <property type="entry name" value="BATS"/>
    <property type="match status" value="1"/>
</dbReference>
<dbReference type="EMBL" id="VSSQ01073834">
    <property type="protein sequence ID" value="MPN24847.1"/>
    <property type="molecule type" value="Genomic_DNA"/>
</dbReference>
<keyword evidence="2" id="KW-0411">Iron-sulfur</keyword>
<organism evidence="4">
    <name type="scientific">bioreactor metagenome</name>
    <dbReference type="NCBI Taxonomy" id="1076179"/>
    <lineage>
        <taxon>unclassified sequences</taxon>
        <taxon>metagenomes</taxon>
        <taxon>ecological metagenomes</taxon>
    </lineage>
</organism>
<comment type="cofactor">
    <cofactor evidence="1">
        <name>[4Fe-4S] cluster</name>
        <dbReference type="ChEBI" id="CHEBI:49883"/>
    </cofactor>
</comment>
<evidence type="ECO:0000256" key="1">
    <source>
        <dbReference type="ARBA" id="ARBA00001966"/>
    </source>
</evidence>
<accession>A0A645GD64</accession>
<dbReference type="AlphaFoldDB" id="A0A645GD64"/>
<dbReference type="EC" id="4.1.99.19" evidence="4"/>
<sequence>MGSAGIYRVGLGALLGLENWRVEGFFIGLHLKYLQKHFWRTKYSISFPRIRPQEGSFQPNYLIADKELAQLIWAFRLFDEDVEMVLSTRESVSFRNNMITLGITSMSAGSKTEPGGYATHINELEQFVINDSRSANELEQEIKNQKYTAIWKDWDKVFI</sequence>
<dbReference type="PANTHER" id="PTHR43583:SF1">
    <property type="entry name" value="2-IMINOACETATE SYNTHASE"/>
    <property type="match status" value="1"/>
</dbReference>
<protein>
    <submittedName>
        <fullName evidence="4">2-iminoacetate synthase</fullName>
        <ecNumber evidence="4">4.1.99.19</ecNumber>
    </submittedName>
</protein>
<evidence type="ECO:0000259" key="3">
    <source>
        <dbReference type="SMART" id="SM00876"/>
    </source>
</evidence>
<keyword evidence="2" id="KW-0408">Iron</keyword>
<keyword evidence="2" id="KW-0479">Metal-binding</keyword>
<evidence type="ECO:0000313" key="4">
    <source>
        <dbReference type="EMBL" id="MPN24847.1"/>
    </source>
</evidence>
<dbReference type="GO" id="GO:0051539">
    <property type="term" value="F:4 iron, 4 sulfur cluster binding"/>
    <property type="evidence" value="ECO:0007669"/>
    <property type="project" value="UniProtKB-KW"/>
</dbReference>
<dbReference type="PANTHER" id="PTHR43583">
    <property type="entry name" value="2-IMINOACETATE SYNTHASE"/>
    <property type="match status" value="1"/>
</dbReference>
<evidence type="ECO:0000256" key="2">
    <source>
        <dbReference type="ARBA" id="ARBA00022485"/>
    </source>
</evidence>
<dbReference type="GO" id="GO:0036355">
    <property type="term" value="F:2-iminoacetate synthase activity"/>
    <property type="evidence" value="ECO:0007669"/>
    <property type="project" value="UniProtKB-EC"/>
</dbReference>
<dbReference type="SUPFAM" id="SSF102114">
    <property type="entry name" value="Radical SAM enzymes"/>
    <property type="match status" value="1"/>
</dbReference>
<feature type="domain" description="Biotin and thiamin synthesis-associated" evidence="3">
    <location>
        <begin position="46"/>
        <end position="149"/>
    </location>
</feature>
<dbReference type="InterPro" id="IPR058240">
    <property type="entry name" value="rSAM_sf"/>
</dbReference>
<dbReference type="Gene3D" id="3.20.20.70">
    <property type="entry name" value="Aldolase class I"/>
    <property type="match status" value="1"/>
</dbReference>